<evidence type="ECO:0000256" key="3">
    <source>
        <dbReference type="ARBA" id="ARBA00022729"/>
    </source>
</evidence>
<comment type="similarity">
    <text evidence="1">Belongs to the leucine-binding protein family.</text>
</comment>
<keyword evidence="3 5" id="KW-0732">Signal</keyword>
<dbReference type="CDD" id="cd06347">
    <property type="entry name" value="PBP1_ABC_LivK_ligand_binding-like"/>
    <property type="match status" value="1"/>
</dbReference>
<keyword evidence="4" id="KW-0029">Amino-acid transport</keyword>
<protein>
    <submittedName>
        <fullName evidence="7">Amino acid ABC transporter substrate-binding protein</fullName>
    </submittedName>
</protein>
<reference evidence="7 8" key="1">
    <citation type="submission" date="2018-09" db="EMBL/GenBank/DDBJ databases">
        <title>Genome comparison of Alicycliphilus sp. BQ1, a polyurethanolytic bacterium, with its closest phylogenetic relatives Alicycliphilus denitrificans BC and K601, unable to attack polyurethane.</title>
        <authorList>
            <person name="Loza-Tavera H."/>
            <person name="Lozano L."/>
            <person name="Cevallos M."/>
            <person name="Maya-Lucas O."/>
            <person name="Garcia-Mena J."/>
            <person name="Hernandez J."/>
        </authorList>
    </citation>
    <scope>NUCLEOTIDE SEQUENCE [LARGE SCALE GENOMIC DNA]</scope>
    <source>
        <strain evidence="7 8">BQ1</strain>
    </source>
</reference>
<gene>
    <name evidence="7" type="ORF">CE154_018345</name>
</gene>
<feature type="signal peptide" evidence="5">
    <location>
        <begin position="1"/>
        <end position="26"/>
    </location>
</feature>
<name>A0A3R7FDF4_9BURK</name>
<dbReference type="InterPro" id="IPR028081">
    <property type="entry name" value="Leu-bd"/>
</dbReference>
<dbReference type="InterPro" id="IPR028082">
    <property type="entry name" value="Peripla_BP_I"/>
</dbReference>
<feature type="chain" id="PRO_5018560926" evidence="5">
    <location>
        <begin position="27"/>
        <end position="376"/>
    </location>
</feature>
<evidence type="ECO:0000313" key="7">
    <source>
        <dbReference type="EMBL" id="RKJ95072.1"/>
    </source>
</evidence>
<dbReference type="EMBL" id="NKDB02000004">
    <property type="protein sequence ID" value="RKJ95072.1"/>
    <property type="molecule type" value="Genomic_DNA"/>
</dbReference>
<dbReference type="RefSeq" id="WP_094437584.1">
    <property type="nucleotide sequence ID" value="NZ_NKDB02000004.1"/>
</dbReference>
<dbReference type="Gene3D" id="3.40.50.2300">
    <property type="match status" value="2"/>
</dbReference>
<dbReference type="PANTHER" id="PTHR30483:SF6">
    <property type="entry name" value="PERIPLASMIC BINDING PROTEIN OF ABC TRANSPORTER FOR NATURAL AMINO ACIDS"/>
    <property type="match status" value="1"/>
</dbReference>
<sequence length="376" mass="39995">MQPIRHAVKKMAALALAASAALAAQAQDVTLVSIQSMTGPAAFAGAVFQKAVQLAVEEANAKGGIHGSKISVVERDNAGDKGQAINLTNQAIDRDRALMVIGPTTTADSLAVAPVFNEKRTPFIGFAGSDAILKAGPWTLKFRQGTDVDGPVLARYVLEKTPVRKVALVFDRTNEALIEFKNVFRDAFKAGGGTVVAEEAVVSSDTNFLPLATKLKSMDVDAVYLTSYAEQSANIVQQLRKAGLPEKVRILGSLAIVSPKFLSAAGKAAEGVIAISDYVPGMDRPLNKAFDAAYQARYKTEPDSYAATGYSLAQVVLATLREAGPNPTREKVRDAYMRVRNVPVVVGSGTWTHAERRPHYGALVLTVKDGQFAIAP</sequence>
<evidence type="ECO:0000256" key="1">
    <source>
        <dbReference type="ARBA" id="ARBA00010062"/>
    </source>
</evidence>
<dbReference type="Pfam" id="PF13458">
    <property type="entry name" value="Peripla_BP_6"/>
    <property type="match status" value="1"/>
</dbReference>
<comment type="caution">
    <text evidence="7">The sequence shown here is derived from an EMBL/GenBank/DDBJ whole genome shotgun (WGS) entry which is preliminary data.</text>
</comment>
<dbReference type="GO" id="GO:0006865">
    <property type="term" value="P:amino acid transport"/>
    <property type="evidence" value="ECO:0007669"/>
    <property type="project" value="UniProtKB-KW"/>
</dbReference>
<feature type="domain" description="Leucine-binding protein" evidence="6">
    <location>
        <begin position="31"/>
        <end position="370"/>
    </location>
</feature>
<evidence type="ECO:0000256" key="2">
    <source>
        <dbReference type="ARBA" id="ARBA00022448"/>
    </source>
</evidence>
<dbReference type="AlphaFoldDB" id="A0A3R7FDF4"/>
<evidence type="ECO:0000256" key="4">
    <source>
        <dbReference type="ARBA" id="ARBA00022970"/>
    </source>
</evidence>
<dbReference type="PRINTS" id="PR00337">
    <property type="entry name" value="LEUILEVALBP"/>
</dbReference>
<dbReference type="InterPro" id="IPR000709">
    <property type="entry name" value="Leu_Ile_Val-bd"/>
</dbReference>
<evidence type="ECO:0000313" key="8">
    <source>
        <dbReference type="Proteomes" id="UP000216225"/>
    </source>
</evidence>
<proteinExistence type="inferred from homology"/>
<keyword evidence="2" id="KW-0813">Transport</keyword>
<evidence type="ECO:0000259" key="6">
    <source>
        <dbReference type="Pfam" id="PF13458"/>
    </source>
</evidence>
<dbReference type="InterPro" id="IPR051010">
    <property type="entry name" value="BCAA_transport"/>
</dbReference>
<accession>A0A3R7FDF4</accession>
<dbReference type="SUPFAM" id="SSF53822">
    <property type="entry name" value="Periplasmic binding protein-like I"/>
    <property type="match status" value="1"/>
</dbReference>
<dbReference type="Proteomes" id="UP000216225">
    <property type="component" value="Unassembled WGS sequence"/>
</dbReference>
<dbReference type="PANTHER" id="PTHR30483">
    <property type="entry name" value="LEUCINE-SPECIFIC-BINDING PROTEIN"/>
    <property type="match status" value="1"/>
</dbReference>
<evidence type="ECO:0000256" key="5">
    <source>
        <dbReference type="SAM" id="SignalP"/>
    </source>
</evidence>
<organism evidence="7 8">
    <name type="scientific">Alicycliphilus denitrificans</name>
    <dbReference type="NCBI Taxonomy" id="179636"/>
    <lineage>
        <taxon>Bacteria</taxon>
        <taxon>Pseudomonadati</taxon>
        <taxon>Pseudomonadota</taxon>
        <taxon>Betaproteobacteria</taxon>
        <taxon>Burkholderiales</taxon>
        <taxon>Comamonadaceae</taxon>
        <taxon>Alicycliphilus</taxon>
    </lineage>
</organism>